<dbReference type="Proteomes" id="UP000002624">
    <property type="component" value="Unassembled WGS sequence"/>
</dbReference>
<dbReference type="AlphaFoldDB" id="C6HTG0"/>
<dbReference type="VEuPathDB" id="FungiDB:HCDG_09491"/>
<dbReference type="EMBL" id="GG692441">
    <property type="protein sequence ID" value="EER36438.1"/>
    <property type="molecule type" value="Genomic_DNA"/>
</dbReference>
<proteinExistence type="predicted"/>
<reference evidence="2" key="1">
    <citation type="submission" date="2009-05" db="EMBL/GenBank/DDBJ databases">
        <title>The genome sequence of Ajellomyces capsulatus strain H143.</title>
        <authorList>
            <person name="Champion M."/>
            <person name="Cuomo C.A."/>
            <person name="Ma L.-J."/>
            <person name="Henn M.R."/>
            <person name="Sil A."/>
            <person name="Goldman B."/>
            <person name="Young S.K."/>
            <person name="Kodira C.D."/>
            <person name="Zeng Q."/>
            <person name="Koehrsen M."/>
            <person name="Alvarado L."/>
            <person name="Berlin A.M."/>
            <person name="Borenstein D."/>
            <person name="Chen Z."/>
            <person name="Engels R."/>
            <person name="Freedman E."/>
            <person name="Gellesch M."/>
            <person name="Goldberg J."/>
            <person name="Griggs A."/>
            <person name="Gujja S."/>
            <person name="Heiman D.I."/>
            <person name="Hepburn T.A."/>
            <person name="Howarth C."/>
            <person name="Jen D."/>
            <person name="Larson L."/>
            <person name="Lewis B."/>
            <person name="Mehta T."/>
            <person name="Park D."/>
            <person name="Pearson M."/>
            <person name="Roberts A."/>
            <person name="Saif S."/>
            <person name="Shea T.D."/>
            <person name="Shenoy N."/>
            <person name="Sisk P."/>
            <person name="Stolte C."/>
            <person name="Sykes S."/>
            <person name="Walk T."/>
            <person name="White J."/>
            <person name="Yandava C."/>
            <person name="Klein B."/>
            <person name="McEwen J.G."/>
            <person name="Puccia R."/>
            <person name="Goldman G.H."/>
            <person name="Felipe M.S."/>
            <person name="Nino-Vega G."/>
            <person name="San-Blas G."/>
            <person name="Taylor J.W."/>
            <person name="Mendoza L."/>
            <person name="Galagan J.E."/>
            <person name="Nusbaum C."/>
            <person name="Birren B.W."/>
        </authorList>
    </citation>
    <scope>NUCLEOTIDE SEQUENCE [LARGE SCALE GENOMIC DNA]</scope>
    <source>
        <strain evidence="2">H143</strain>
    </source>
</reference>
<evidence type="ECO:0000313" key="1">
    <source>
        <dbReference type="EMBL" id="EER36438.1"/>
    </source>
</evidence>
<accession>C6HTG0</accession>
<organism evidence="1 2">
    <name type="scientific">Ajellomyces capsulatus (strain H143)</name>
    <name type="common">Darling's disease fungus</name>
    <name type="synonym">Histoplasma capsulatum</name>
    <dbReference type="NCBI Taxonomy" id="544712"/>
    <lineage>
        <taxon>Eukaryota</taxon>
        <taxon>Fungi</taxon>
        <taxon>Dikarya</taxon>
        <taxon>Ascomycota</taxon>
        <taxon>Pezizomycotina</taxon>
        <taxon>Eurotiomycetes</taxon>
        <taxon>Eurotiomycetidae</taxon>
        <taxon>Onygenales</taxon>
        <taxon>Ajellomycetaceae</taxon>
        <taxon>Histoplasma</taxon>
    </lineage>
</organism>
<sequence length="131" mass="14978">MRNYICWSFEGTRVPGTKHACHEATSGREWSAISTLVSPGLDRSGWALTINFCLRDLQIVIEEDLATTMDWRRSQGAWGASKALLPNRSRASPERKATREVLICILEILILVEFQFQISVWHTRSYRPAKD</sequence>
<dbReference type="HOGENOM" id="CLU_1927014_0_0_1"/>
<protein>
    <submittedName>
        <fullName evidence="1">Uncharacterized protein</fullName>
    </submittedName>
</protein>
<gene>
    <name evidence="1" type="ORF">HCDG_09491</name>
</gene>
<evidence type="ECO:0000313" key="2">
    <source>
        <dbReference type="Proteomes" id="UP000002624"/>
    </source>
</evidence>
<name>C6HTG0_AJECH</name>